<dbReference type="Gene3D" id="3.30.50.10">
    <property type="entry name" value="Erythroid Transcription Factor GATA-1, subunit A"/>
    <property type="match status" value="1"/>
</dbReference>
<keyword evidence="3" id="KW-0862">Zinc</keyword>
<dbReference type="EMBL" id="ML995548">
    <property type="protein sequence ID" value="KAF2135849.1"/>
    <property type="molecule type" value="Genomic_DNA"/>
</dbReference>
<protein>
    <recommendedName>
        <fullName evidence="6">GATA-type domain-containing protein</fullName>
    </recommendedName>
</protein>
<dbReference type="SMART" id="SM00401">
    <property type="entry name" value="ZnF_GATA"/>
    <property type="match status" value="1"/>
</dbReference>
<accession>A0A6A6AV80</accession>
<dbReference type="PANTHER" id="PTHR47255:SF4">
    <property type="entry name" value="GATA ZINC FINGER DOMAIN-CONTAINING PROTEIN 12"/>
    <property type="match status" value="1"/>
</dbReference>
<dbReference type="InterPro" id="IPR013088">
    <property type="entry name" value="Znf_NHR/GATA"/>
</dbReference>
<dbReference type="Proteomes" id="UP000799438">
    <property type="component" value="Unassembled WGS sequence"/>
</dbReference>
<feature type="region of interest" description="Disordered" evidence="5">
    <location>
        <begin position="67"/>
        <end position="97"/>
    </location>
</feature>
<reference evidence="7" key="1">
    <citation type="journal article" date="2020" name="Stud. Mycol.">
        <title>101 Dothideomycetes genomes: a test case for predicting lifestyles and emergence of pathogens.</title>
        <authorList>
            <person name="Haridas S."/>
            <person name="Albert R."/>
            <person name="Binder M."/>
            <person name="Bloem J."/>
            <person name="Labutti K."/>
            <person name="Salamov A."/>
            <person name="Andreopoulos B."/>
            <person name="Baker S."/>
            <person name="Barry K."/>
            <person name="Bills G."/>
            <person name="Bluhm B."/>
            <person name="Cannon C."/>
            <person name="Castanera R."/>
            <person name="Culley D."/>
            <person name="Daum C."/>
            <person name="Ezra D."/>
            <person name="Gonzalez J."/>
            <person name="Henrissat B."/>
            <person name="Kuo A."/>
            <person name="Liang C."/>
            <person name="Lipzen A."/>
            <person name="Lutzoni F."/>
            <person name="Magnuson J."/>
            <person name="Mondo S."/>
            <person name="Nolan M."/>
            <person name="Ohm R."/>
            <person name="Pangilinan J."/>
            <person name="Park H.-J."/>
            <person name="Ramirez L."/>
            <person name="Alfaro M."/>
            <person name="Sun H."/>
            <person name="Tritt A."/>
            <person name="Yoshinaga Y."/>
            <person name="Zwiers L.-H."/>
            <person name="Turgeon B."/>
            <person name="Goodwin S."/>
            <person name="Spatafora J."/>
            <person name="Crous P."/>
            <person name="Grigoriev I."/>
        </authorList>
    </citation>
    <scope>NUCLEOTIDE SEQUENCE</scope>
    <source>
        <strain evidence="7">CBS 121167</strain>
    </source>
</reference>
<dbReference type="GO" id="GO:0006355">
    <property type="term" value="P:regulation of DNA-templated transcription"/>
    <property type="evidence" value="ECO:0007669"/>
    <property type="project" value="InterPro"/>
</dbReference>
<dbReference type="OrthoDB" id="2162994at2759"/>
<dbReference type="Pfam" id="PF00320">
    <property type="entry name" value="GATA"/>
    <property type="match status" value="1"/>
</dbReference>
<gene>
    <name evidence="7" type="ORF">K452DRAFT_158551</name>
</gene>
<organism evidence="7 8">
    <name type="scientific">Aplosporella prunicola CBS 121167</name>
    <dbReference type="NCBI Taxonomy" id="1176127"/>
    <lineage>
        <taxon>Eukaryota</taxon>
        <taxon>Fungi</taxon>
        <taxon>Dikarya</taxon>
        <taxon>Ascomycota</taxon>
        <taxon>Pezizomycotina</taxon>
        <taxon>Dothideomycetes</taxon>
        <taxon>Dothideomycetes incertae sedis</taxon>
        <taxon>Botryosphaeriales</taxon>
        <taxon>Aplosporellaceae</taxon>
        <taxon>Aplosporella</taxon>
    </lineage>
</organism>
<dbReference type="RefSeq" id="XP_033391567.1">
    <property type="nucleotide sequence ID" value="XM_033535627.1"/>
</dbReference>
<dbReference type="InterPro" id="IPR000679">
    <property type="entry name" value="Znf_GATA"/>
</dbReference>
<evidence type="ECO:0000256" key="3">
    <source>
        <dbReference type="ARBA" id="ARBA00022833"/>
    </source>
</evidence>
<dbReference type="GO" id="GO:0008270">
    <property type="term" value="F:zinc ion binding"/>
    <property type="evidence" value="ECO:0007669"/>
    <property type="project" value="UniProtKB-KW"/>
</dbReference>
<dbReference type="InterPro" id="IPR052138">
    <property type="entry name" value="GATA_ZnFinger_Domain"/>
</dbReference>
<proteinExistence type="predicted"/>
<dbReference type="SUPFAM" id="SSF57716">
    <property type="entry name" value="Glucocorticoid receptor-like (DNA-binding domain)"/>
    <property type="match status" value="1"/>
</dbReference>
<dbReference type="GO" id="GO:0043565">
    <property type="term" value="F:sequence-specific DNA binding"/>
    <property type="evidence" value="ECO:0007669"/>
    <property type="project" value="InterPro"/>
</dbReference>
<name>A0A6A6AV80_9PEZI</name>
<evidence type="ECO:0000313" key="7">
    <source>
        <dbReference type="EMBL" id="KAF2135849.1"/>
    </source>
</evidence>
<dbReference type="CDD" id="cd00202">
    <property type="entry name" value="ZnF_GATA"/>
    <property type="match status" value="1"/>
</dbReference>
<evidence type="ECO:0000259" key="6">
    <source>
        <dbReference type="PROSITE" id="PS50114"/>
    </source>
</evidence>
<evidence type="ECO:0000256" key="5">
    <source>
        <dbReference type="SAM" id="MobiDB-lite"/>
    </source>
</evidence>
<sequence length="230" mass="24389">MPRALPLPLPLLQTPTTQQRLAAHAAACTGVFFVSAQPYPSSPGAALDRFLGLRIERAMLERERARLRAEGAADEEEEGDEAFEEERDGEGGDDGEEGALVVMRMGDAGIPFVVRRPVNETAARKRKREGLPEEFVCQWCDVTSAPEWRRGPGGPKTLCNACGLRWAKAGRKKNHGSIKMEEDEDGGNSAAAAAAAAAAFMAVAPALPRTVAVPPAGAGRTAKKSVCVVA</sequence>
<keyword evidence="1" id="KW-0479">Metal-binding</keyword>
<dbReference type="PROSITE" id="PS50114">
    <property type="entry name" value="GATA_ZN_FINGER_2"/>
    <property type="match status" value="1"/>
</dbReference>
<keyword evidence="8" id="KW-1185">Reference proteome</keyword>
<feature type="domain" description="GATA-type" evidence="6">
    <location>
        <begin position="137"/>
        <end position="164"/>
    </location>
</feature>
<feature type="compositionally biased region" description="Acidic residues" evidence="5">
    <location>
        <begin position="72"/>
        <end position="97"/>
    </location>
</feature>
<dbReference type="GeneID" id="54293121"/>
<keyword evidence="2 4" id="KW-0863">Zinc-finger</keyword>
<dbReference type="AlphaFoldDB" id="A0A6A6AV80"/>
<dbReference type="PANTHER" id="PTHR47255">
    <property type="entry name" value="GATA TRANSCRIPTION FACTOR 22-RELATED"/>
    <property type="match status" value="1"/>
</dbReference>
<evidence type="ECO:0000256" key="2">
    <source>
        <dbReference type="ARBA" id="ARBA00022771"/>
    </source>
</evidence>
<evidence type="ECO:0000313" key="8">
    <source>
        <dbReference type="Proteomes" id="UP000799438"/>
    </source>
</evidence>
<evidence type="ECO:0000256" key="4">
    <source>
        <dbReference type="PROSITE-ProRule" id="PRU00094"/>
    </source>
</evidence>
<evidence type="ECO:0000256" key="1">
    <source>
        <dbReference type="ARBA" id="ARBA00022723"/>
    </source>
</evidence>